<dbReference type="Gene3D" id="1.25.40.10">
    <property type="entry name" value="Tetratricopeptide repeat domain"/>
    <property type="match status" value="1"/>
</dbReference>
<evidence type="ECO:0000256" key="1">
    <source>
        <dbReference type="SAM" id="Phobius"/>
    </source>
</evidence>
<keyword evidence="1" id="KW-0812">Transmembrane</keyword>
<name>A0A2N0A1G7_9LEPT</name>
<comment type="caution">
    <text evidence="2">The sequence shown here is derived from an EMBL/GenBank/DDBJ whole genome shotgun (WGS) entry which is preliminary data.</text>
</comment>
<dbReference type="SUPFAM" id="SSF81901">
    <property type="entry name" value="HCP-like"/>
    <property type="match status" value="1"/>
</dbReference>
<evidence type="ECO:0000313" key="3">
    <source>
        <dbReference type="Proteomes" id="UP000231843"/>
    </source>
</evidence>
<dbReference type="EMBL" id="NPEA01000003">
    <property type="protein sequence ID" value="PJZ78147.1"/>
    <property type="molecule type" value="Genomic_DNA"/>
</dbReference>
<keyword evidence="3" id="KW-1185">Reference proteome</keyword>
<keyword evidence="1" id="KW-1133">Transmembrane helix</keyword>
<dbReference type="InterPro" id="IPR011990">
    <property type="entry name" value="TPR-like_helical_dom_sf"/>
</dbReference>
<feature type="transmembrane region" description="Helical" evidence="1">
    <location>
        <begin position="12"/>
        <end position="37"/>
    </location>
</feature>
<evidence type="ECO:0000313" key="2">
    <source>
        <dbReference type="EMBL" id="PJZ78147.1"/>
    </source>
</evidence>
<sequence>MIKERLTELRAFLNVKIILIFLSIPIAIFVIFIFWYYTKSVKLNGLYQEALSAYSVKNLDKSKSLLLQIYESDSDFKDVSFLLGKIEYFSKNFDQSTTYFKTCADNGKLNCKLWVLKSLIHSGKDYDLSEKILNQLAEDGFENPELDQFRGILYERKGKLDLALESYNRSISFTSTILPSLARLEAIYKKAGFPAKAQRYREFSNAVQELNGSTKTNKKEK</sequence>
<dbReference type="AlphaFoldDB" id="A0A2N0A1G7"/>
<protein>
    <recommendedName>
        <fullName evidence="4">Tetratricopeptide repeat-like domain-containing protein</fullName>
    </recommendedName>
</protein>
<evidence type="ECO:0008006" key="4">
    <source>
        <dbReference type="Google" id="ProtNLM"/>
    </source>
</evidence>
<dbReference type="RefSeq" id="WP_100767851.1">
    <property type="nucleotide sequence ID" value="NZ_NPEA01000003.1"/>
</dbReference>
<dbReference type="OrthoDB" id="331791at2"/>
<proteinExistence type="predicted"/>
<reference evidence="2 3" key="1">
    <citation type="submission" date="2017-07" db="EMBL/GenBank/DDBJ databases">
        <title>Leptospira spp. isolated from tropical soils.</title>
        <authorList>
            <person name="Thibeaux R."/>
            <person name="Iraola G."/>
            <person name="Ferres I."/>
            <person name="Bierque E."/>
            <person name="Girault D."/>
            <person name="Soupe-Gilbert M.-E."/>
            <person name="Picardeau M."/>
            <person name="Goarant C."/>
        </authorList>
    </citation>
    <scope>NUCLEOTIDE SEQUENCE [LARGE SCALE GENOMIC DNA]</scope>
    <source>
        <strain evidence="2 3">ES4-C-A1</strain>
    </source>
</reference>
<accession>A0A2N0A1G7</accession>
<keyword evidence="1" id="KW-0472">Membrane</keyword>
<organism evidence="2 3">
    <name type="scientific">Leptospira neocaledonica</name>
    <dbReference type="NCBI Taxonomy" id="2023192"/>
    <lineage>
        <taxon>Bacteria</taxon>
        <taxon>Pseudomonadati</taxon>
        <taxon>Spirochaetota</taxon>
        <taxon>Spirochaetia</taxon>
        <taxon>Leptospirales</taxon>
        <taxon>Leptospiraceae</taxon>
        <taxon>Leptospira</taxon>
    </lineage>
</organism>
<gene>
    <name evidence="2" type="ORF">CH365_06990</name>
</gene>
<dbReference type="Proteomes" id="UP000231843">
    <property type="component" value="Unassembled WGS sequence"/>
</dbReference>